<name>A0ABP0JGR1_9DINO</name>
<keyword evidence="3 6" id="KW-0863">Zinc-finger</keyword>
<evidence type="ECO:0000256" key="4">
    <source>
        <dbReference type="ARBA" id="ARBA00022833"/>
    </source>
</evidence>
<evidence type="ECO:0000256" key="1">
    <source>
        <dbReference type="ARBA" id="ARBA00022723"/>
    </source>
</evidence>
<dbReference type="InterPro" id="IPR036875">
    <property type="entry name" value="Znf_CCHC_sf"/>
</dbReference>
<dbReference type="Gene3D" id="1.10.238.10">
    <property type="entry name" value="EF-hand"/>
    <property type="match status" value="1"/>
</dbReference>
<organism evidence="11 12">
    <name type="scientific">Durusdinium trenchii</name>
    <dbReference type="NCBI Taxonomy" id="1381693"/>
    <lineage>
        <taxon>Eukaryota</taxon>
        <taxon>Sar</taxon>
        <taxon>Alveolata</taxon>
        <taxon>Dinophyceae</taxon>
        <taxon>Suessiales</taxon>
        <taxon>Symbiodiniaceae</taxon>
        <taxon>Durusdinium</taxon>
    </lineage>
</organism>
<keyword evidence="7" id="KW-0175">Coiled coil</keyword>
<dbReference type="PROSITE" id="PS50158">
    <property type="entry name" value="ZF_CCHC"/>
    <property type="match status" value="1"/>
</dbReference>
<dbReference type="EMBL" id="CAXAMM010007191">
    <property type="protein sequence ID" value="CAK9013519.1"/>
    <property type="molecule type" value="Genomic_DNA"/>
</dbReference>
<evidence type="ECO:0000256" key="2">
    <source>
        <dbReference type="ARBA" id="ARBA00022737"/>
    </source>
</evidence>
<reference evidence="11 12" key="1">
    <citation type="submission" date="2024-02" db="EMBL/GenBank/DDBJ databases">
        <authorList>
            <person name="Chen Y."/>
            <person name="Shah S."/>
            <person name="Dougan E. K."/>
            <person name="Thang M."/>
            <person name="Chan C."/>
        </authorList>
    </citation>
    <scope>NUCLEOTIDE SEQUENCE [LARGE SCALE GENOMIC DNA]</scope>
</reference>
<proteinExistence type="predicted"/>
<evidence type="ECO:0000313" key="12">
    <source>
        <dbReference type="Proteomes" id="UP001642464"/>
    </source>
</evidence>
<keyword evidence="1" id="KW-0479">Metal-binding</keyword>
<feature type="domain" description="EF-hand" evidence="10">
    <location>
        <begin position="186"/>
        <end position="221"/>
    </location>
</feature>
<dbReference type="SMART" id="SM00054">
    <property type="entry name" value="EFh"/>
    <property type="match status" value="3"/>
</dbReference>
<evidence type="ECO:0000256" key="8">
    <source>
        <dbReference type="SAM" id="MobiDB-lite"/>
    </source>
</evidence>
<dbReference type="SUPFAM" id="SSF47473">
    <property type="entry name" value="EF-hand"/>
    <property type="match status" value="1"/>
</dbReference>
<keyword evidence="2" id="KW-0677">Repeat</keyword>
<dbReference type="SUPFAM" id="SSF57756">
    <property type="entry name" value="Retrovirus zinc finger-like domains"/>
    <property type="match status" value="1"/>
</dbReference>
<feature type="compositionally biased region" description="Basic and acidic residues" evidence="8">
    <location>
        <begin position="456"/>
        <end position="481"/>
    </location>
</feature>
<keyword evidence="12" id="KW-1185">Reference proteome</keyword>
<feature type="domain" description="CCHC-type" evidence="9">
    <location>
        <begin position="350"/>
        <end position="365"/>
    </location>
</feature>
<evidence type="ECO:0008006" key="13">
    <source>
        <dbReference type="Google" id="ProtNLM"/>
    </source>
</evidence>
<feature type="region of interest" description="Disordered" evidence="8">
    <location>
        <begin position="696"/>
        <end position="879"/>
    </location>
</feature>
<feature type="region of interest" description="Disordered" evidence="8">
    <location>
        <begin position="413"/>
        <end position="491"/>
    </location>
</feature>
<dbReference type="Proteomes" id="UP001642464">
    <property type="component" value="Unassembled WGS sequence"/>
</dbReference>
<dbReference type="InterPro" id="IPR018247">
    <property type="entry name" value="EF_Hand_1_Ca_BS"/>
</dbReference>
<evidence type="ECO:0000256" key="6">
    <source>
        <dbReference type="PROSITE-ProRule" id="PRU00047"/>
    </source>
</evidence>
<dbReference type="Pfam" id="PF13202">
    <property type="entry name" value="EF-hand_5"/>
    <property type="match status" value="1"/>
</dbReference>
<feature type="compositionally biased region" description="Basic and acidic residues" evidence="8">
    <location>
        <begin position="705"/>
        <end position="715"/>
    </location>
</feature>
<dbReference type="InterPro" id="IPR002048">
    <property type="entry name" value="EF_hand_dom"/>
</dbReference>
<feature type="compositionally biased region" description="Polar residues" evidence="8">
    <location>
        <begin position="842"/>
        <end position="859"/>
    </location>
</feature>
<dbReference type="PANTHER" id="PTHR47103:SF8">
    <property type="entry name" value="DNA-BINDING PROTEIN"/>
    <property type="match status" value="1"/>
</dbReference>
<gene>
    <name evidence="11" type="ORF">SCF082_LOCUS11966</name>
</gene>
<keyword evidence="5" id="KW-0106">Calcium</keyword>
<evidence type="ECO:0000256" key="3">
    <source>
        <dbReference type="ARBA" id="ARBA00022771"/>
    </source>
</evidence>
<comment type="caution">
    <text evidence="11">The sequence shown here is derived from an EMBL/GenBank/DDBJ whole genome shotgun (WGS) entry which is preliminary data.</text>
</comment>
<dbReference type="InterPro" id="IPR011992">
    <property type="entry name" value="EF-hand-dom_pair"/>
</dbReference>
<accession>A0ABP0JGR1</accession>
<dbReference type="PROSITE" id="PS00018">
    <property type="entry name" value="EF_HAND_1"/>
    <property type="match status" value="3"/>
</dbReference>
<dbReference type="SMART" id="SM00343">
    <property type="entry name" value="ZnF_C2HC"/>
    <property type="match status" value="11"/>
</dbReference>
<feature type="coiled-coil region" evidence="7">
    <location>
        <begin position="624"/>
        <end position="652"/>
    </location>
</feature>
<keyword evidence="4" id="KW-0862">Zinc</keyword>
<protein>
    <recommendedName>
        <fullName evidence="13">Calmodulin</fullName>
    </recommendedName>
</protein>
<evidence type="ECO:0000259" key="10">
    <source>
        <dbReference type="PROSITE" id="PS50222"/>
    </source>
</evidence>
<evidence type="ECO:0000256" key="5">
    <source>
        <dbReference type="ARBA" id="ARBA00022837"/>
    </source>
</evidence>
<feature type="domain" description="EF-hand" evidence="10">
    <location>
        <begin position="150"/>
        <end position="185"/>
    </location>
</feature>
<dbReference type="PANTHER" id="PTHR47103">
    <property type="entry name" value="DNA-BINDING PROTEIN"/>
    <property type="match status" value="1"/>
</dbReference>
<feature type="compositionally biased region" description="Acidic residues" evidence="8">
    <location>
        <begin position="782"/>
        <end position="791"/>
    </location>
</feature>
<dbReference type="InterPro" id="IPR001878">
    <property type="entry name" value="Znf_CCHC"/>
</dbReference>
<evidence type="ECO:0000259" key="9">
    <source>
        <dbReference type="PROSITE" id="PS50158"/>
    </source>
</evidence>
<dbReference type="CDD" id="cd00051">
    <property type="entry name" value="EFh"/>
    <property type="match status" value="1"/>
</dbReference>
<dbReference type="Pfam" id="PF13499">
    <property type="entry name" value="EF-hand_7"/>
    <property type="match status" value="1"/>
</dbReference>
<feature type="region of interest" description="Disordered" evidence="8">
    <location>
        <begin position="15"/>
        <end position="45"/>
    </location>
</feature>
<feature type="compositionally biased region" description="Basic and acidic residues" evidence="8">
    <location>
        <begin position="804"/>
        <end position="814"/>
    </location>
</feature>
<dbReference type="Gene3D" id="4.10.60.10">
    <property type="entry name" value="Zinc finger, CCHC-type"/>
    <property type="match status" value="3"/>
</dbReference>
<feature type="compositionally biased region" description="Polar residues" evidence="8">
    <location>
        <begin position="434"/>
        <end position="455"/>
    </location>
</feature>
<sequence length="879" mass="98916">MADVGGTNSFGPHVPSSFAWLGPAPSDARRQRMRGSNRKEEEEHGRFKWKSFQNFTQGTMWEQRKRLFEELDPGYGNAGRFQLIDGDHDGAVEKGEFLRLLPEDTALLISHKVETLLSDAQISAGTMVMTFDDVFDVMSLCRSTSNFTSSELEELKEAFHRFDEDSSGKIDVLEMVEMLLYMGYSSSLEVVHQIIHLSDADGNDELDFQEFLHVMSTHELTHTKALRSAFQKNAGLGGTTCSREEVSNLLQKLGYFPGEEELDGIFTSDANGVEDFDFNLTRVVTTSCRRHLAKALSKAVVRSLCTSRISAMGYGKDSSFCSTYGSYGKASASWAKPKTPSKITQAKSTCKNCGGRGHEAKDCPSAPLCKTCGLPNHTTEECWNASKKCNICGKTGHLMNVCRKKAQKEKNGWAEKGQKWGSKQGWTESEKNSQKLGSKQGWTESSRKVSNVSTEQTRKVEWAGKRKETWSDKPKKQEWSDKRRKKEQPNPECYCCGSWWHEKNDCPYKDNKCDFCGKTGHLFVMCLDRKDCSRCGSADHSCLRCPMRIHRCELCGLKGHTENVCHSDRPSTWKLEKEKNKFCRRCGSWWHAQSVCPHRQSRCGKCGALGHLEEWCRTRGRRLRTKKKGEKDEEEEDREEIMEEEMDQMDAQELEEILEGCACCGNPEHEAKDCPLQDLTCELCGLRGHLENMCRSSQIPSTEKPGIKDGDRDAQSELSDPGPLSEEGDVKSEVSVEGPADELEQEGSELGVADGEEDPDWGPADGSEQEGSEPGVAGGEEGPADELEQEGSELGVADGEDEDGLLKDGLEELKAAAARMPRPERPQEPQWNWKTRSDQWKSSHSWHSGQRFQGWNTRQPWHRWGDRGYGRQSHTPPWR</sequence>
<evidence type="ECO:0000256" key="7">
    <source>
        <dbReference type="SAM" id="Coils"/>
    </source>
</evidence>
<dbReference type="PROSITE" id="PS50222">
    <property type="entry name" value="EF_HAND_2"/>
    <property type="match status" value="2"/>
</dbReference>
<evidence type="ECO:0000313" key="11">
    <source>
        <dbReference type="EMBL" id="CAK9013519.1"/>
    </source>
</evidence>